<reference evidence="15 16" key="1">
    <citation type="submission" date="2019-05" db="EMBL/GenBank/DDBJ databases">
        <title>Mikania micrantha, genome provides insights into the molecular mechanism of rapid growth.</title>
        <authorList>
            <person name="Liu B."/>
        </authorList>
    </citation>
    <scope>NUCLEOTIDE SEQUENCE [LARGE SCALE GENOMIC DNA]</scope>
    <source>
        <strain evidence="15">NLD-2019</strain>
        <tissue evidence="15">Leaf</tissue>
    </source>
</reference>
<evidence type="ECO:0000256" key="8">
    <source>
        <dbReference type="ARBA" id="ARBA00023163"/>
    </source>
</evidence>
<dbReference type="InterPro" id="IPR001245">
    <property type="entry name" value="Ser-Thr/Tyr_kinase_cat_dom"/>
</dbReference>
<feature type="domain" description="Protein kinase" evidence="13">
    <location>
        <begin position="470"/>
        <end position="734"/>
    </location>
</feature>
<dbReference type="GO" id="GO:0004674">
    <property type="term" value="F:protein serine/threonine kinase activity"/>
    <property type="evidence" value="ECO:0007669"/>
    <property type="project" value="UniProtKB-KW"/>
</dbReference>
<proteinExistence type="predicted"/>
<organism evidence="15 16">
    <name type="scientific">Mikania micrantha</name>
    <name type="common">bitter vine</name>
    <dbReference type="NCBI Taxonomy" id="192012"/>
    <lineage>
        <taxon>Eukaryota</taxon>
        <taxon>Viridiplantae</taxon>
        <taxon>Streptophyta</taxon>
        <taxon>Embryophyta</taxon>
        <taxon>Tracheophyta</taxon>
        <taxon>Spermatophyta</taxon>
        <taxon>Magnoliopsida</taxon>
        <taxon>eudicotyledons</taxon>
        <taxon>Gunneridae</taxon>
        <taxon>Pentapetalae</taxon>
        <taxon>asterids</taxon>
        <taxon>campanulids</taxon>
        <taxon>Asterales</taxon>
        <taxon>Asteraceae</taxon>
        <taxon>Asteroideae</taxon>
        <taxon>Heliantheae alliance</taxon>
        <taxon>Eupatorieae</taxon>
        <taxon>Mikania</taxon>
    </lineage>
</organism>
<dbReference type="Gene3D" id="1.10.510.10">
    <property type="entry name" value="Transferase(Phosphotransferase) domain 1"/>
    <property type="match status" value="1"/>
</dbReference>
<dbReference type="CDD" id="cd00303">
    <property type="entry name" value="retropepsin_like"/>
    <property type="match status" value="1"/>
</dbReference>
<dbReference type="InterPro" id="IPR008271">
    <property type="entry name" value="Ser/Thr_kinase_AS"/>
</dbReference>
<evidence type="ECO:0000256" key="7">
    <source>
        <dbReference type="ARBA" id="ARBA00023125"/>
    </source>
</evidence>
<dbReference type="OrthoDB" id="2020306at2759"/>
<comment type="caution">
    <text evidence="15">The sequence shown here is derived from an EMBL/GenBank/DDBJ whole genome shotgun (WGS) entry which is preliminary data.</text>
</comment>
<dbReference type="GO" id="GO:0005634">
    <property type="term" value="C:nucleus"/>
    <property type="evidence" value="ECO:0007669"/>
    <property type="project" value="TreeGrafter"/>
</dbReference>
<evidence type="ECO:0000259" key="14">
    <source>
        <dbReference type="PROSITE" id="PS51005"/>
    </source>
</evidence>
<dbReference type="InterPro" id="IPR021109">
    <property type="entry name" value="Peptidase_aspartic_dom_sf"/>
</dbReference>
<keyword evidence="7" id="KW-0238">DNA-binding</keyword>
<evidence type="ECO:0000256" key="9">
    <source>
        <dbReference type="ARBA" id="ARBA00023242"/>
    </source>
</evidence>
<dbReference type="InterPro" id="IPR017441">
    <property type="entry name" value="Protein_kinase_ATP_BS"/>
</dbReference>
<sequence>MEKLEKTVKENAQSIQFQRSLLEENVVNIENLQIQMTQVCLQLKDLCAGKNAVAMAKQQEIVYSTLFGSKDVKKSPITSIGLTAKPNTTTFPYKTTTNNVPSTTTLSLLPTPPAAKMIKPIRKVSNKEAEEKRARGECFWCPKKYTPTHNCKFKQLYVLEIGAEEESDAVDEASVMEIQQMQMDPQISIHALMGVPSFATMRVIGTIGTKQLQILIDSGSTHNFLDSNLASKLQCPTLEVSTMSVTVADGNKLPCAKLCQNFQWLMQGVWFRADVLLLPLKNYDMVLGVQWLQTLNDIMWNFNSLTMQFKIGDQPFILKGSINSGITLCSVEKMNSLMELKGKVVEAQLFSMHNVLSRILQRQECTIFPGFLNHKTGFRNQLMGYRNQHLTTRVRDLSGRVDRLEGMMRWMTERMAASAGMDIPVFPGPGHHQDPQDPGDTLGGMGSENGFYSRSEFNLEAKWLIDPKLLFVGPKIGEGAHAKVYEGKYKNKNVAIKIVNKGDTPENIAKIEGRFVREVAMLSKVQHKNLVKFIGACKEPIMVIVTELLTGGTLRKYLVNMRPRGLDTRVAIGFALDIARAMECLHSHGIIHRDLKPENLLLTADHKIVKLADFGLAREESLTEMMTAETGTYRWMAPELYSTVTLRHGEKKHYNHKVDAYSFAIVLWELIHNKLPFEGMSNLQAAYAAAFKNVRPSADDLPEDLALIVTSCWKEDPNSRPNFTQIIQMLHNFLSTSSPPEPRPTAIPPRIFASQNAVFSPESPGTSTLIARADESNDGTPKTPMENTNREVGRWFRAVALTGAVVVTDAMAVWMWWLCGGVRHGGVGCGHMDERASHARTPTRAHSLFRRQEEGKLRYLFIFILCQMLDDLNGQFLDTFQASASANDYLGVFVLITANLSWIVDGRTIARKVKISSLPLVNQIKDCGATRECPQCNYRIDNSDVSVEWPGLPIGVKFEPTDVELLKHLAAKCGVGDEKPHRFIDEFIPTLDADDGICSKHPENLPGATKDGNTVHFFYRTTNAYTTGQRKRRRICKESSLIKDVRWHKTGKTKAIKQNGVQIGCKKIMVLYGVACGSSKPYKLNWVMHQYHLGTVEDEKEGEYVVAKVFYQPQKDTEKVDNNAIIEELDAWTYLTTPRTPITDAPVPRRLGKSVSCDDATPIHAIQSPAQVDILLEDDIPSSNSEIKENVQMPIWEDDSQAVDLDAFDDSLFCNENLDAYDPIADSRLNKEPHSGSNVNADCALGTSRGESSAFDDLEKLDLGTPPDFNLVDLQFSSQDGIFGWLERL</sequence>
<dbReference type="FunFam" id="3.30.200.20:FF:000034">
    <property type="entry name" value="Kinase suppressor of Ras 1"/>
    <property type="match status" value="1"/>
</dbReference>
<dbReference type="CDD" id="cd13999">
    <property type="entry name" value="STKc_MAP3K-like"/>
    <property type="match status" value="1"/>
</dbReference>
<dbReference type="InterPro" id="IPR044799">
    <property type="entry name" value="SOG1-like"/>
</dbReference>
<dbReference type="Pfam" id="PF02365">
    <property type="entry name" value="NAM"/>
    <property type="match status" value="1"/>
</dbReference>
<dbReference type="SUPFAM" id="SSF50630">
    <property type="entry name" value="Acid proteases"/>
    <property type="match status" value="1"/>
</dbReference>
<comment type="catalytic activity">
    <reaction evidence="11">
        <text>L-seryl-[protein] + ATP = O-phospho-L-seryl-[protein] + ADP + H(+)</text>
        <dbReference type="Rhea" id="RHEA:17989"/>
        <dbReference type="Rhea" id="RHEA-COMP:9863"/>
        <dbReference type="Rhea" id="RHEA-COMP:11604"/>
        <dbReference type="ChEBI" id="CHEBI:15378"/>
        <dbReference type="ChEBI" id="CHEBI:29999"/>
        <dbReference type="ChEBI" id="CHEBI:30616"/>
        <dbReference type="ChEBI" id="CHEBI:83421"/>
        <dbReference type="ChEBI" id="CHEBI:456216"/>
        <dbReference type="EC" id="2.7.11.1"/>
    </reaction>
</comment>
<keyword evidence="3 12" id="KW-0547">Nucleotide-binding</keyword>
<keyword evidence="1" id="KW-0723">Serine/threonine-protein kinase</keyword>
<dbReference type="Gene3D" id="2.40.70.10">
    <property type="entry name" value="Acid Proteases"/>
    <property type="match status" value="1"/>
</dbReference>
<dbReference type="GO" id="GO:0000976">
    <property type="term" value="F:transcription cis-regulatory region binding"/>
    <property type="evidence" value="ECO:0007669"/>
    <property type="project" value="TreeGrafter"/>
</dbReference>
<dbReference type="InterPro" id="IPR003441">
    <property type="entry name" value="NAC-dom"/>
</dbReference>
<feature type="binding site" evidence="12">
    <location>
        <position position="497"/>
    </location>
    <ligand>
        <name>ATP</name>
        <dbReference type="ChEBI" id="CHEBI:30616"/>
    </ligand>
</feature>
<dbReference type="FunFam" id="2.170.150.80:FF:000009">
    <property type="entry name" value="NAC domain-containing protein 8"/>
    <property type="match status" value="1"/>
</dbReference>
<dbReference type="PROSITE" id="PS50011">
    <property type="entry name" value="PROTEIN_KINASE_DOM"/>
    <property type="match status" value="1"/>
</dbReference>
<dbReference type="PANTHER" id="PTHR31079">
    <property type="entry name" value="NAC DOMAIN-CONTAINING PROTEIN 73"/>
    <property type="match status" value="1"/>
</dbReference>
<keyword evidence="4" id="KW-0418">Kinase</keyword>
<dbReference type="Gene3D" id="3.30.200.20">
    <property type="entry name" value="Phosphorylase Kinase, domain 1"/>
    <property type="match status" value="1"/>
</dbReference>
<dbReference type="GO" id="GO:0003700">
    <property type="term" value="F:DNA-binding transcription factor activity"/>
    <property type="evidence" value="ECO:0007669"/>
    <property type="project" value="InterPro"/>
</dbReference>
<evidence type="ECO:0000256" key="3">
    <source>
        <dbReference type="ARBA" id="ARBA00022741"/>
    </source>
</evidence>
<keyword evidence="2" id="KW-0808">Transferase</keyword>
<evidence type="ECO:0000256" key="2">
    <source>
        <dbReference type="ARBA" id="ARBA00022679"/>
    </source>
</evidence>
<evidence type="ECO:0000256" key="12">
    <source>
        <dbReference type="PROSITE-ProRule" id="PRU10141"/>
    </source>
</evidence>
<keyword evidence="6" id="KW-0805">Transcription regulation</keyword>
<dbReference type="InterPro" id="IPR011009">
    <property type="entry name" value="Kinase-like_dom_sf"/>
</dbReference>
<dbReference type="PROSITE" id="PS00107">
    <property type="entry name" value="PROTEIN_KINASE_ATP"/>
    <property type="match status" value="1"/>
</dbReference>
<dbReference type="GO" id="GO:0005524">
    <property type="term" value="F:ATP binding"/>
    <property type="evidence" value="ECO:0007669"/>
    <property type="project" value="UniProtKB-UniRule"/>
</dbReference>
<protein>
    <recommendedName>
        <fullName evidence="17">Protein kinase domain-containing protein</fullName>
    </recommendedName>
</protein>
<evidence type="ECO:0000259" key="13">
    <source>
        <dbReference type="PROSITE" id="PS50011"/>
    </source>
</evidence>
<accession>A0A5N6Q6R5</accession>
<dbReference type="InterPro" id="IPR036093">
    <property type="entry name" value="NAC_dom_sf"/>
</dbReference>
<dbReference type="SUPFAM" id="SSF101941">
    <property type="entry name" value="NAC domain"/>
    <property type="match status" value="1"/>
</dbReference>
<dbReference type="PROSITE" id="PS00108">
    <property type="entry name" value="PROTEIN_KINASE_ST"/>
    <property type="match status" value="1"/>
</dbReference>
<evidence type="ECO:0000256" key="5">
    <source>
        <dbReference type="ARBA" id="ARBA00022840"/>
    </source>
</evidence>
<dbReference type="Gene3D" id="2.170.150.80">
    <property type="entry name" value="NAC domain"/>
    <property type="match status" value="1"/>
</dbReference>
<dbReference type="GO" id="GO:0006508">
    <property type="term" value="P:proteolysis"/>
    <property type="evidence" value="ECO:0007669"/>
    <property type="project" value="InterPro"/>
</dbReference>
<dbReference type="InterPro" id="IPR001969">
    <property type="entry name" value="Aspartic_peptidase_AS"/>
</dbReference>
<gene>
    <name evidence="15" type="ORF">E3N88_02694</name>
</gene>
<dbReference type="EMBL" id="SZYD01000001">
    <property type="protein sequence ID" value="KAD7479558.1"/>
    <property type="molecule type" value="Genomic_DNA"/>
</dbReference>
<evidence type="ECO:0000256" key="10">
    <source>
        <dbReference type="ARBA" id="ARBA00047899"/>
    </source>
</evidence>
<dbReference type="SMART" id="SM00220">
    <property type="entry name" value="S_TKc"/>
    <property type="match status" value="1"/>
</dbReference>
<dbReference type="PROSITE" id="PS51005">
    <property type="entry name" value="NAC"/>
    <property type="match status" value="1"/>
</dbReference>
<evidence type="ECO:0008006" key="17">
    <source>
        <dbReference type="Google" id="ProtNLM"/>
    </source>
</evidence>
<dbReference type="SUPFAM" id="SSF56112">
    <property type="entry name" value="Protein kinase-like (PK-like)"/>
    <property type="match status" value="1"/>
</dbReference>
<dbReference type="GO" id="GO:0004190">
    <property type="term" value="F:aspartic-type endopeptidase activity"/>
    <property type="evidence" value="ECO:0007669"/>
    <property type="project" value="InterPro"/>
</dbReference>
<keyword evidence="8" id="KW-0804">Transcription</keyword>
<comment type="catalytic activity">
    <reaction evidence="10">
        <text>L-threonyl-[protein] + ATP = O-phospho-L-threonyl-[protein] + ADP + H(+)</text>
        <dbReference type="Rhea" id="RHEA:46608"/>
        <dbReference type="Rhea" id="RHEA-COMP:11060"/>
        <dbReference type="Rhea" id="RHEA-COMP:11605"/>
        <dbReference type="ChEBI" id="CHEBI:15378"/>
        <dbReference type="ChEBI" id="CHEBI:30013"/>
        <dbReference type="ChEBI" id="CHEBI:30616"/>
        <dbReference type="ChEBI" id="CHEBI:61977"/>
        <dbReference type="ChEBI" id="CHEBI:456216"/>
        <dbReference type="EC" id="2.7.11.1"/>
    </reaction>
</comment>
<dbReference type="PROSITE" id="PS00141">
    <property type="entry name" value="ASP_PROTEASE"/>
    <property type="match status" value="1"/>
</dbReference>
<dbReference type="PANTHER" id="PTHR31079:SF2">
    <property type="entry name" value="NAC DOMAIN CONTAINING PROTEIN 44-RELATED"/>
    <property type="match status" value="1"/>
</dbReference>
<dbReference type="Proteomes" id="UP000326396">
    <property type="component" value="Linkage Group LG1"/>
</dbReference>
<name>A0A5N6Q6R5_9ASTR</name>
<dbReference type="InterPro" id="IPR000719">
    <property type="entry name" value="Prot_kinase_dom"/>
</dbReference>
<evidence type="ECO:0000256" key="11">
    <source>
        <dbReference type="ARBA" id="ARBA00048679"/>
    </source>
</evidence>
<keyword evidence="16" id="KW-1185">Reference proteome</keyword>
<evidence type="ECO:0000313" key="15">
    <source>
        <dbReference type="EMBL" id="KAD7479558.1"/>
    </source>
</evidence>
<evidence type="ECO:0000256" key="1">
    <source>
        <dbReference type="ARBA" id="ARBA00022527"/>
    </source>
</evidence>
<dbReference type="Pfam" id="PF07714">
    <property type="entry name" value="PK_Tyr_Ser-Thr"/>
    <property type="match status" value="1"/>
</dbReference>
<feature type="domain" description="NAC" evidence="14">
    <location>
        <begin position="952"/>
        <end position="1112"/>
    </location>
</feature>
<dbReference type="Pfam" id="PF08284">
    <property type="entry name" value="RVP_2"/>
    <property type="match status" value="1"/>
</dbReference>
<evidence type="ECO:0000313" key="16">
    <source>
        <dbReference type="Proteomes" id="UP000326396"/>
    </source>
</evidence>
<keyword evidence="5 12" id="KW-0067">ATP-binding</keyword>
<keyword evidence="9" id="KW-0539">Nucleus</keyword>
<evidence type="ECO:0000256" key="6">
    <source>
        <dbReference type="ARBA" id="ARBA00023015"/>
    </source>
</evidence>
<evidence type="ECO:0000256" key="4">
    <source>
        <dbReference type="ARBA" id="ARBA00022777"/>
    </source>
</evidence>